<dbReference type="EC" id="2.7.13.3" evidence="3"/>
<dbReference type="FunFam" id="1.10.287.130:FF:000001">
    <property type="entry name" value="Two-component sensor histidine kinase"/>
    <property type="match status" value="1"/>
</dbReference>
<accession>A0A0P6VZ07</accession>
<dbReference type="PANTHER" id="PTHR45528:SF11">
    <property type="entry name" value="HISTIDINE KINASE"/>
    <property type="match status" value="1"/>
</dbReference>
<feature type="domain" description="HAMP" evidence="19">
    <location>
        <begin position="184"/>
        <end position="236"/>
    </location>
</feature>
<evidence type="ECO:0000256" key="16">
    <source>
        <dbReference type="ARBA" id="ARBA00040841"/>
    </source>
</evidence>
<protein>
    <recommendedName>
        <fullName evidence="16">Heme sensor protein HssS</fullName>
        <ecNumber evidence="3">2.7.13.3</ecNumber>
    </recommendedName>
</protein>
<dbReference type="InterPro" id="IPR050398">
    <property type="entry name" value="HssS/ArlS-like"/>
</dbReference>
<dbReference type="PATRIC" id="fig|218284.4.peg.2971"/>
<dbReference type="GO" id="GO:0005886">
    <property type="term" value="C:plasma membrane"/>
    <property type="evidence" value="ECO:0007669"/>
    <property type="project" value="UniProtKB-SubCell"/>
</dbReference>
<dbReference type="Gene3D" id="3.30.565.10">
    <property type="entry name" value="Histidine kinase-like ATPase, C-terminal domain"/>
    <property type="match status" value="1"/>
</dbReference>
<dbReference type="SMART" id="SM00388">
    <property type="entry name" value="HisKA"/>
    <property type="match status" value="1"/>
</dbReference>
<dbReference type="FunFam" id="3.30.565.10:FF:000006">
    <property type="entry name" value="Sensor histidine kinase WalK"/>
    <property type="match status" value="1"/>
</dbReference>
<dbReference type="RefSeq" id="WP_060671831.1">
    <property type="nucleotide sequence ID" value="NZ_LIXZ01000004.1"/>
</dbReference>
<dbReference type="CDD" id="cd06225">
    <property type="entry name" value="HAMP"/>
    <property type="match status" value="1"/>
</dbReference>
<proteinExistence type="predicted"/>
<keyword evidence="11 17" id="KW-1133">Transmembrane helix</keyword>
<dbReference type="Pfam" id="PF02518">
    <property type="entry name" value="HATPase_c"/>
    <property type="match status" value="1"/>
</dbReference>
<dbReference type="SUPFAM" id="SSF55874">
    <property type="entry name" value="ATPase domain of HSP90 chaperone/DNA topoisomerase II/histidine kinase"/>
    <property type="match status" value="1"/>
</dbReference>
<dbReference type="InterPro" id="IPR003660">
    <property type="entry name" value="HAMP_dom"/>
</dbReference>
<dbReference type="Pfam" id="PF00512">
    <property type="entry name" value="HisKA"/>
    <property type="match status" value="1"/>
</dbReference>
<dbReference type="InterPro" id="IPR004358">
    <property type="entry name" value="Sig_transdc_His_kin-like_C"/>
</dbReference>
<keyword evidence="6" id="KW-0808">Transferase</keyword>
<dbReference type="InterPro" id="IPR003594">
    <property type="entry name" value="HATPase_dom"/>
</dbReference>
<keyword evidence="10" id="KW-0067">ATP-binding</keyword>
<keyword evidence="4" id="KW-1003">Cell membrane</keyword>
<evidence type="ECO:0000259" key="19">
    <source>
        <dbReference type="PROSITE" id="PS50885"/>
    </source>
</evidence>
<evidence type="ECO:0000256" key="13">
    <source>
        <dbReference type="ARBA" id="ARBA00023026"/>
    </source>
</evidence>
<dbReference type="CDD" id="cd00075">
    <property type="entry name" value="HATPase"/>
    <property type="match status" value="1"/>
</dbReference>
<feature type="domain" description="Histidine kinase" evidence="18">
    <location>
        <begin position="244"/>
        <end position="456"/>
    </location>
</feature>
<evidence type="ECO:0000256" key="15">
    <source>
        <dbReference type="ARBA" id="ARBA00037219"/>
    </source>
</evidence>
<dbReference type="AlphaFoldDB" id="A0A0P6VZ07"/>
<dbReference type="CDD" id="cd00082">
    <property type="entry name" value="HisKA"/>
    <property type="match status" value="1"/>
</dbReference>
<evidence type="ECO:0000256" key="6">
    <source>
        <dbReference type="ARBA" id="ARBA00022679"/>
    </source>
</evidence>
<name>A0A0P6VZ07_9BACI</name>
<feature type="transmembrane region" description="Helical" evidence="17">
    <location>
        <begin position="160"/>
        <end position="181"/>
    </location>
</feature>
<dbReference type="PROSITE" id="PS50885">
    <property type="entry name" value="HAMP"/>
    <property type="match status" value="1"/>
</dbReference>
<evidence type="ECO:0000256" key="10">
    <source>
        <dbReference type="ARBA" id="ARBA00022840"/>
    </source>
</evidence>
<evidence type="ECO:0000256" key="8">
    <source>
        <dbReference type="ARBA" id="ARBA00022741"/>
    </source>
</evidence>
<dbReference type="InterPro" id="IPR036097">
    <property type="entry name" value="HisK_dim/P_sf"/>
</dbReference>
<dbReference type="PANTHER" id="PTHR45528">
    <property type="entry name" value="SENSOR HISTIDINE KINASE CPXA"/>
    <property type="match status" value="1"/>
</dbReference>
<evidence type="ECO:0000256" key="12">
    <source>
        <dbReference type="ARBA" id="ARBA00023012"/>
    </source>
</evidence>
<evidence type="ECO:0000256" key="1">
    <source>
        <dbReference type="ARBA" id="ARBA00000085"/>
    </source>
</evidence>
<dbReference type="PROSITE" id="PS50109">
    <property type="entry name" value="HIS_KIN"/>
    <property type="match status" value="1"/>
</dbReference>
<sequence length="456" mass="51452">MKSLYIRIVVVTLFIMMISSVIAFIGSNLYYQKILKPSNDKKNTEIANDVVDLFEAASMDESTFFEKTAKLSYQFYVTDEKGDGTFYGEEFRNRTLSPKVIKNVVNGDTYHGMAEYPSTTFVTGFFSNELSNSIGVPIEIDGKPHALFMRPDIKQQFNEIHILLAILLLLTISLSMLIVFFSTRYLVKPIRGLTVATKKIAGGDYSIQLKENRQDEIGTLAKSFMSMSRQLMQVEQMRQEFVANVSHEIQTPLSSMKGYANLLRSPSLSKEEQEAYTKVIESESTRLAKVSKQLLTLASLDKDDGFIKCESVNLTGMLQTLISQTRWLWEEKDLALSLEADEVICSGNADLLYQAFENLLSNSIKYTPFGGEIRLSLHKEQSGITFRIEDTGIGIHPDHIEKIFERFYKVDESRSHERTSSGLGLSIVKKIISLHNGDIHAESMPDEGTIFTVTLP</sequence>
<evidence type="ECO:0000256" key="9">
    <source>
        <dbReference type="ARBA" id="ARBA00022777"/>
    </source>
</evidence>
<dbReference type="InterPro" id="IPR003661">
    <property type="entry name" value="HisK_dim/P_dom"/>
</dbReference>
<feature type="transmembrane region" description="Helical" evidence="17">
    <location>
        <begin position="6"/>
        <end position="31"/>
    </location>
</feature>
<evidence type="ECO:0000256" key="7">
    <source>
        <dbReference type="ARBA" id="ARBA00022692"/>
    </source>
</evidence>
<evidence type="ECO:0000256" key="2">
    <source>
        <dbReference type="ARBA" id="ARBA00004651"/>
    </source>
</evidence>
<evidence type="ECO:0000313" key="21">
    <source>
        <dbReference type="Proteomes" id="UP000050398"/>
    </source>
</evidence>
<comment type="function">
    <text evidence="15">Member of the two-component regulatory system HssS/HssR involved in intracellular heme homeostasis and tempering of staphylococcal virulence. HssS functions as a heme sensor histidine kinase which is autophosphorylated at a histidine residue and transfers its phosphate group to an aspartate residue of HssR. HssR/HssS activates the expression of hrtAB, an efflux pump, in response to extracellular heme, hemin, hemoglobin or blood.</text>
</comment>
<dbReference type="InterPro" id="IPR005467">
    <property type="entry name" value="His_kinase_dom"/>
</dbReference>
<comment type="subcellular location">
    <subcellularLocation>
        <location evidence="2">Cell membrane</location>
        <topology evidence="2">Multi-pass membrane protein</topology>
    </subcellularLocation>
</comment>
<dbReference type="EMBL" id="LIXZ01000004">
    <property type="protein sequence ID" value="KPL60406.1"/>
    <property type="molecule type" value="Genomic_DNA"/>
</dbReference>
<organism evidence="20 21">
    <name type="scientific">Rossellomorea vietnamensis</name>
    <dbReference type="NCBI Taxonomy" id="218284"/>
    <lineage>
        <taxon>Bacteria</taxon>
        <taxon>Bacillati</taxon>
        <taxon>Bacillota</taxon>
        <taxon>Bacilli</taxon>
        <taxon>Bacillales</taxon>
        <taxon>Bacillaceae</taxon>
        <taxon>Rossellomorea</taxon>
    </lineage>
</organism>
<reference evidence="20 21" key="1">
    <citation type="submission" date="2015-08" db="EMBL/GenBank/DDBJ databases">
        <title>Draft Genome Sequence of Bacillus vietnamensis UCD-SED5.</title>
        <authorList>
            <person name="Lee R.D."/>
            <person name="Jospin G."/>
            <person name="Lang J.M."/>
            <person name="Coil D.A."/>
            <person name="Eisen J.A."/>
        </authorList>
    </citation>
    <scope>NUCLEOTIDE SEQUENCE [LARGE SCALE GENOMIC DNA]</scope>
    <source>
        <strain evidence="20 21">UCD-SED5</strain>
    </source>
</reference>
<evidence type="ECO:0000259" key="18">
    <source>
        <dbReference type="PROSITE" id="PS50109"/>
    </source>
</evidence>
<dbReference type="GO" id="GO:0000155">
    <property type="term" value="F:phosphorelay sensor kinase activity"/>
    <property type="evidence" value="ECO:0007669"/>
    <property type="project" value="InterPro"/>
</dbReference>
<keyword evidence="9" id="KW-0418">Kinase</keyword>
<comment type="catalytic activity">
    <reaction evidence="1">
        <text>ATP + protein L-histidine = ADP + protein N-phospho-L-histidine.</text>
        <dbReference type="EC" id="2.7.13.3"/>
    </reaction>
</comment>
<keyword evidence="5" id="KW-0597">Phosphoprotein</keyword>
<keyword evidence="14 17" id="KW-0472">Membrane</keyword>
<dbReference type="PRINTS" id="PR00344">
    <property type="entry name" value="BCTRLSENSOR"/>
</dbReference>
<dbReference type="OrthoDB" id="9813151at2"/>
<evidence type="ECO:0000313" key="20">
    <source>
        <dbReference type="EMBL" id="KPL60406.1"/>
    </source>
</evidence>
<dbReference type="SMART" id="SM00387">
    <property type="entry name" value="HATPase_c"/>
    <property type="match status" value="1"/>
</dbReference>
<dbReference type="InterPro" id="IPR036890">
    <property type="entry name" value="HATPase_C_sf"/>
</dbReference>
<dbReference type="SUPFAM" id="SSF47384">
    <property type="entry name" value="Homodimeric domain of signal transducing histidine kinase"/>
    <property type="match status" value="1"/>
</dbReference>
<dbReference type="Proteomes" id="UP000050398">
    <property type="component" value="Unassembled WGS sequence"/>
</dbReference>
<keyword evidence="13" id="KW-0843">Virulence</keyword>
<gene>
    <name evidence="20" type="ORF">AM506_07340</name>
</gene>
<evidence type="ECO:0000256" key="17">
    <source>
        <dbReference type="SAM" id="Phobius"/>
    </source>
</evidence>
<dbReference type="GO" id="GO:0005524">
    <property type="term" value="F:ATP binding"/>
    <property type="evidence" value="ECO:0007669"/>
    <property type="project" value="UniProtKB-KW"/>
</dbReference>
<keyword evidence="7 17" id="KW-0812">Transmembrane</keyword>
<keyword evidence="8" id="KW-0547">Nucleotide-binding</keyword>
<dbReference type="SUPFAM" id="SSF158472">
    <property type="entry name" value="HAMP domain-like"/>
    <property type="match status" value="1"/>
</dbReference>
<evidence type="ECO:0000256" key="11">
    <source>
        <dbReference type="ARBA" id="ARBA00022989"/>
    </source>
</evidence>
<evidence type="ECO:0000256" key="4">
    <source>
        <dbReference type="ARBA" id="ARBA00022475"/>
    </source>
</evidence>
<dbReference type="Pfam" id="PF00672">
    <property type="entry name" value="HAMP"/>
    <property type="match status" value="1"/>
</dbReference>
<evidence type="ECO:0000256" key="5">
    <source>
        <dbReference type="ARBA" id="ARBA00022553"/>
    </source>
</evidence>
<dbReference type="Gene3D" id="1.10.287.130">
    <property type="match status" value="1"/>
</dbReference>
<keyword evidence="12" id="KW-0902">Two-component regulatory system</keyword>
<comment type="caution">
    <text evidence="20">The sequence shown here is derived from an EMBL/GenBank/DDBJ whole genome shotgun (WGS) entry which is preliminary data.</text>
</comment>
<evidence type="ECO:0000256" key="3">
    <source>
        <dbReference type="ARBA" id="ARBA00012438"/>
    </source>
</evidence>
<dbReference type="SMART" id="SM00304">
    <property type="entry name" value="HAMP"/>
    <property type="match status" value="1"/>
</dbReference>
<dbReference type="Gene3D" id="6.10.340.10">
    <property type="match status" value="1"/>
</dbReference>
<evidence type="ECO:0000256" key="14">
    <source>
        <dbReference type="ARBA" id="ARBA00023136"/>
    </source>
</evidence>